<comment type="caution">
    <text evidence="1">The sequence shown here is derived from an EMBL/GenBank/DDBJ whole genome shotgun (WGS) entry which is preliminary data.</text>
</comment>
<dbReference type="Proteomes" id="UP000294530">
    <property type="component" value="Unassembled WGS sequence"/>
</dbReference>
<dbReference type="GeneID" id="94352242"/>
<dbReference type="RefSeq" id="XP_067822937.1">
    <property type="nucleotide sequence ID" value="XM_067966571.1"/>
</dbReference>
<name>A0A976IKE2_BRELC</name>
<reference evidence="1 2" key="1">
    <citation type="journal article" date="2021" name="Genome Biol.">
        <title>AFLAP: assembly-free linkage analysis pipeline using k-mers from genome sequencing data.</title>
        <authorList>
            <person name="Fletcher K."/>
            <person name="Zhang L."/>
            <person name="Gil J."/>
            <person name="Han R."/>
            <person name="Cavanaugh K."/>
            <person name="Michelmore R."/>
        </authorList>
    </citation>
    <scope>NUCLEOTIDE SEQUENCE [LARGE SCALE GENOMIC DNA]</scope>
    <source>
        <strain evidence="1 2">SF5</strain>
    </source>
</reference>
<gene>
    <name evidence="1" type="ORF">CCR75_008519</name>
</gene>
<dbReference type="KEGG" id="blac:94352242"/>
<organism evidence="1 2">
    <name type="scientific">Bremia lactucae</name>
    <name type="common">Lettuce downy mildew</name>
    <dbReference type="NCBI Taxonomy" id="4779"/>
    <lineage>
        <taxon>Eukaryota</taxon>
        <taxon>Sar</taxon>
        <taxon>Stramenopiles</taxon>
        <taxon>Oomycota</taxon>
        <taxon>Peronosporomycetes</taxon>
        <taxon>Peronosporales</taxon>
        <taxon>Peronosporaceae</taxon>
        <taxon>Bremia</taxon>
    </lineage>
</organism>
<proteinExistence type="predicted"/>
<keyword evidence="2" id="KW-1185">Reference proteome</keyword>
<evidence type="ECO:0000313" key="2">
    <source>
        <dbReference type="Proteomes" id="UP000294530"/>
    </source>
</evidence>
<protein>
    <submittedName>
        <fullName evidence="1">Uncharacterized protein</fullName>
    </submittedName>
</protein>
<evidence type="ECO:0000313" key="1">
    <source>
        <dbReference type="EMBL" id="TDH73439.1"/>
    </source>
</evidence>
<sequence>MEQHIQIKELVVSIKRQNKSVLALWLQQKRASALAAFIVHTFIDKQSLLLHFFWKKICQEMKKM</sequence>
<accession>A0A976IKE2</accession>
<dbReference type="AlphaFoldDB" id="A0A976IKE2"/>
<dbReference type="EMBL" id="SHOA02000036">
    <property type="protein sequence ID" value="TDH73439.1"/>
    <property type="molecule type" value="Genomic_DNA"/>
</dbReference>